<feature type="signal peptide" evidence="2">
    <location>
        <begin position="1"/>
        <end position="34"/>
    </location>
</feature>
<feature type="chain" id="PRO_5035299128" description="Secreted protein" evidence="2">
    <location>
        <begin position="35"/>
        <end position="78"/>
    </location>
</feature>
<gene>
    <name evidence="3" type="ORF">Hamer_G002588</name>
</gene>
<evidence type="ECO:0008006" key="5">
    <source>
        <dbReference type="Google" id="ProtNLM"/>
    </source>
</evidence>
<protein>
    <recommendedName>
        <fullName evidence="5">Secreted protein</fullName>
    </recommendedName>
</protein>
<keyword evidence="4" id="KW-1185">Reference proteome</keyword>
<evidence type="ECO:0000313" key="4">
    <source>
        <dbReference type="Proteomes" id="UP000747542"/>
    </source>
</evidence>
<evidence type="ECO:0000256" key="2">
    <source>
        <dbReference type="SAM" id="SignalP"/>
    </source>
</evidence>
<reference evidence="3" key="1">
    <citation type="journal article" date="2021" name="Sci. Adv.">
        <title>The American lobster genome reveals insights on longevity, neural, and immune adaptations.</title>
        <authorList>
            <person name="Polinski J.M."/>
            <person name="Zimin A.V."/>
            <person name="Clark K.F."/>
            <person name="Kohn A.B."/>
            <person name="Sadowski N."/>
            <person name="Timp W."/>
            <person name="Ptitsyn A."/>
            <person name="Khanna P."/>
            <person name="Romanova D.Y."/>
            <person name="Williams P."/>
            <person name="Greenwood S.J."/>
            <person name="Moroz L.L."/>
            <person name="Walt D.R."/>
            <person name="Bodnar A.G."/>
        </authorList>
    </citation>
    <scope>NUCLEOTIDE SEQUENCE</scope>
    <source>
        <strain evidence="3">GMGI-L3</strain>
    </source>
</reference>
<evidence type="ECO:0000256" key="1">
    <source>
        <dbReference type="SAM" id="MobiDB-lite"/>
    </source>
</evidence>
<dbReference type="EMBL" id="JAHLQT010020073">
    <property type="protein sequence ID" value="KAG7168508.1"/>
    <property type="molecule type" value="Genomic_DNA"/>
</dbReference>
<sequence>MASKHWHSGGRCSGRVPLYAFSDVFYLIFCSASAQPWNKDGLEQHTESNAEVLQDGSHYTGETASKTCSPQLKGSCTV</sequence>
<proteinExistence type="predicted"/>
<feature type="region of interest" description="Disordered" evidence="1">
    <location>
        <begin position="42"/>
        <end position="78"/>
    </location>
</feature>
<organism evidence="3 4">
    <name type="scientific">Homarus americanus</name>
    <name type="common">American lobster</name>
    <dbReference type="NCBI Taxonomy" id="6706"/>
    <lineage>
        <taxon>Eukaryota</taxon>
        <taxon>Metazoa</taxon>
        <taxon>Ecdysozoa</taxon>
        <taxon>Arthropoda</taxon>
        <taxon>Crustacea</taxon>
        <taxon>Multicrustacea</taxon>
        <taxon>Malacostraca</taxon>
        <taxon>Eumalacostraca</taxon>
        <taxon>Eucarida</taxon>
        <taxon>Decapoda</taxon>
        <taxon>Pleocyemata</taxon>
        <taxon>Astacidea</taxon>
        <taxon>Nephropoidea</taxon>
        <taxon>Nephropidae</taxon>
        <taxon>Homarus</taxon>
    </lineage>
</organism>
<evidence type="ECO:0000313" key="3">
    <source>
        <dbReference type="EMBL" id="KAG7168508.1"/>
    </source>
</evidence>
<comment type="caution">
    <text evidence="3">The sequence shown here is derived from an EMBL/GenBank/DDBJ whole genome shotgun (WGS) entry which is preliminary data.</text>
</comment>
<feature type="compositionally biased region" description="Polar residues" evidence="1">
    <location>
        <begin position="60"/>
        <end position="78"/>
    </location>
</feature>
<dbReference type="AlphaFoldDB" id="A0A8J5K8K0"/>
<keyword evidence="2" id="KW-0732">Signal</keyword>
<dbReference type="Proteomes" id="UP000747542">
    <property type="component" value="Unassembled WGS sequence"/>
</dbReference>
<accession>A0A8J5K8K0</accession>
<name>A0A8J5K8K0_HOMAM</name>